<keyword evidence="3" id="KW-1185">Reference proteome</keyword>
<feature type="region of interest" description="Disordered" evidence="1">
    <location>
        <begin position="35"/>
        <end position="60"/>
    </location>
</feature>
<organism evidence="2 3">
    <name type="scientific">Gemmobacter aquaticus</name>
    <dbReference type="NCBI Taxonomy" id="490185"/>
    <lineage>
        <taxon>Bacteria</taxon>
        <taxon>Pseudomonadati</taxon>
        <taxon>Pseudomonadota</taxon>
        <taxon>Alphaproteobacteria</taxon>
        <taxon>Rhodobacterales</taxon>
        <taxon>Paracoccaceae</taxon>
        <taxon>Gemmobacter</taxon>
    </lineage>
</organism>
<sequence>MRDVAIIGHAPLLTQAQKSVQIALAPVREYVYLPATPGGNAPKRRQKPASQPEEWQTALQ</sequence>
<gene>
    <name evidence="2" type="ORF">GCM10010991_28670</name>
</gene>
<comment type="caution">
    <text evidence="2">The sequence shown here is derived from an EMBL/GenBank/DDBJ whole genome shotgun (WGS) entry which is preliminary data.</text>
</comment>
<proteinExistence type="predicted"/>
<dbReference type="Proteomes" id="UP000598196">
    <property type="component" value="Unassembled WGS sequence"/>
</dbReference>
<reference evidence="2 3" key="1">
    <citation type="journal article" date="2014" name="Int. J. Syst. Evol. Microbiol.">
        <title>Complete genome sequence of Corynebacterium casei LMG S-19264T (=DSM 44701T), isolated from a smear-ripened cheese.</title>
        <authorList>
            <consortium name="US DOE Joint Genome Institute (JGI-PGF)"/>
            <person name="Walter F."/>
            <person name="Albersmeier A."/>
            <person name="Kalinowski J."/>
            <person name="Ruckert C."/>
        </authorList>
    </citation>
    <scope>NUCLEOTIDE SEQUENCE [LARGE SCALE GENOMIC DNA]</scope>
    <source>
        <strain evidence="2 3">CGMCC 1.7029</strain>
    </source>
</reference>
<accession>A0A918DEK8</accession>
<protein>
    <submittedName>
        <fullName evidence="2">Uncharacterized protein</fullName>
    </submittedName>
</protein>
<evidence type="ECO:0000256" key="1">
    <source>
        <dbReference type="SAM" id="MobiDB-lite"/>
    </source>
</evidence>
<evidence type="ECO:0000313" key="2">
    <source>
        <dbReference type="EMBL" id="GGO35800.1"/>
    </source>
</evidence>
<name>A0A918DEK8_9RHOB</name>
<dbReference type="AlphaFoldDB" id="A0A918DEK8"/>
<dbReference type="EMBL" id="BMLP01000006">
    <property type="protein sequence ID" value="GGO35800.1"/>
    <property type="molecule type" value="Genomic_DNA"/>
</dbReference>
<evidence type="ECO:0000313" key="3">
    <source>
        <dbReference type="Proteomes" id="UP000598196"/>
    </source>
</evidence>